<name>A0A8S3RJC7_MYTED</name>
<accession>A0A8S3RJC7</accession>
<keyword evidence="2" id="KW-1185">Reference proteome</keyword>
<evidence type="ECO:0000313" key="1">
    <source>
        <dbReference type="EMBL" id="CAG2209328.1"/>
    </source>
</evidence>
<reference evidence="1" key="1">
    <citation type="submission" date="2021-03" db="EMBL/GenBank/DDBJ databases">
        <authorList>
            <person name="Bekaert M."/>
        </authorList>
    </citation>
    <scope>NUCLEOTIDE SEQUENCE</scope>
</reference>
<dbReference type="AlphaFoldDB" id="A0A8S3RJC7"/>
<dbReference type="OrthoDB" id="6103839at2759"/>
<protein>
    <submittedName>
        <fullName evidence="1">Uncharacterized protein</fullName>
    </submittedName>
</protein>
<dbReference type="Proteomes" id="UP000683360">
    <property type="component" value="Unassembled WGS sequence"/>
</dbReference>
<dbReference type="Gene3D" id="2.120.10.30">
    <property type="entry name" value="TolB, C-terminal domain"/>
    <property type="match status" value="1"/>
</dbReference>
<gene>
    <name evidence="1" type="ORF">MEDL_23467</name>
</gene>
<sequence>MDTAMQAKYENAMKGIENLKLRYEKEPIKMFWGESFDRSLMNLRSLLKDTKREGRHKVRVQIIFQTEDDIESNVDVLNSLKEEINEGLSGIDLIVATKGSLVLNVDILLEILETDDKLFKTLALFLEKILARSTVLYTEAIDIVLYTVEENTPQDKPRIIGESVYLEFDIEANLLETDDKMVEQLGKISDVILKHSNKSGTNKNISVTLLPINLENISAQQAFAHAEKYEENITPIEEAFTKAQTAVKYNIHVSATLRKQLNLKELWENIVQPMSCLKIGNTLVFVDIFNRQLKICYSDSTVIRQFCLHFTPRYITEIDSSTVAVSCDEMTILIMNISSGSVIRTFNIDAFCWGISYHDNNLYVVMDESIIQVMDLTGKVIRTIPKPSGCIHDITVDRNRIVCIDVTSIYCCSLDGDHKWKFKKEKYHDFGRVTTDNEGYVYVTDKSTNTVVVVSHDGKLFKQLLSQSDGLNGPSGIHFHKQDNILFLCNYREKAFLFDVRVHKKLKRI</sequence>
<comment type="caution">
    <text evidence="1">The sequence shown here is derived from an EMBL/GenBank/DDBJ whole genome shotgun (WGS) entry which is preliminary data.</text>
</comment>
<dbReference type="InterPro" id="IPR011042">
    <property type="entry name" value="6-blade_b-propeller_TolB-like"/>
</dbReference>
<dbReference type="EMBL" id="CAJPWZ010001151">
    <property type="protein sequence ID" value="CAG2209328.1"/>
    <property type="molecule type" value="Genomic_DNA"/>
</dbReference>
<proteinExistence type="predicted"/>
<organism evidence="1 2">
    <name type="scientific">Mytilus edulis</name>
    <name type="common">Blue mussel</name>
    <dbReference type="NCBI Taxonomy" id="6550"/>
    <lineage>
        <taxon>Eukaryota</taxon>
        <taxon>Metazoa</taxon>
        <taxon>Spiralia</taxon>
        <taxon>Lophotrochozoa</taxon>
        <taxon>Mollusca</taxon>
        <taxon>Bivalvia</taxon>
        <taxon>Autobranchia</taxon>
        <taxon>Pteriomorphia</taxon>
        <taxon>Mytilida</taxon>
        <taxon>Mytiloidea</taxon>
        <taxon>Mytilidae</taxon>
        <taxon>Mytilinae</taxon>
        <taxon>Mytilus</taxon>
    </lineage>
</organism>
<evidence type="ECO:0000313" key="2">
    <source>
        <dbReference type="Proteomes" id="UP000683360"/>
    </source>
</evidence>
<dbReference type="SUPFAM" id="SSF63829">
    <property type="entry name" value="Calcium-dependent phosphotriesterase"/>
    <property type="match status" value="1"/>
</dbReference>